<dbReference type="STRING" id="1890683.A0A427Y2Z9"/>
<protein>
    <recommendedName>
        <fullName evidence="1">Fatty acid hydroxylase domain-containing protein</fullName>
    </recommendedName>
</protein>
<dbReference type="Pfam" id="PF04116">
    <property type="entry name" value="FA_hydroxylase"/>
    <property type="match status" value="1"/>
</dbReference>
<organism evidence="2 3">
    <name type="scientific">Saitozyma podzolica</name>
    <dbReference type="NCBI Taxonomy" id="1890683"/>
    <lineage>
        <taxon>Eukaryota</taxon>
        <taxon>Fungi</taxon>
        <taxon>Dikarya</taxon>
        <taxon>Basidiomycota</taxon>
        <taxon>Agaricomycotina</taxon>
        <taxon>Tremellomycetes</taxon>
        <taxon>Tremellales</taxon>
        <taxon>Trimorphomycetaceae</taxon>
        <taxon>Saitozyma</taxon>
    </lineage>
</organism>
<dbReference type="InterPro" id="IPR006694">
    <property type="entry name" value="Fatty_acid_hydroxylase"/>
</dbReference>
<evidence type="ECO:0000313" key="2">
    <source>
        <dbReference type="EMBL" id="RSH85449.1"/>
    </source>
</evidence>
<dbReference type="Proteomes" id="UP000279259">
    <property type="component" value="Unassembled WGS sequence"/>
</dbReference>
<gene>
    <name evidence="2" type="ORF">EHS25_004845</name>
</gene>
<name>A0A427Y2Z9_9TREE</name>
<dbReference type="GO" id="GO:0016491">
    <property type="term" value="F:oxidoreductase activity"/>
    <property type="evidence" value="ECO:0007669"/>
    <property type="project" value="InterPro"/>
</dbReference>
<dbReference type="GO" id="GO:0008610">
    <property type="term" value="P:lipid biosynthetic process"/>
    <property type="evidence" value="ECO:0007669"/>
    <property type="project" value="InterPro"/>
</dbReference>
<dbReference type="OrthoDB" id="408954at2759"/>
<dbReference type="EMBL" id="RSCD01000020">
    <property type="protein sequence ID" value="RSH85449.1"/>
    <property type="molecule type" value="Genomic_DNA"/>
</dbReference>
<sequence length="194" mass="21156">MAIGHDVVQYAVHRHLLHRPNLRLMRLLRHSVHHSTGATKGNSACFMSGPDFFLEIVLPYLVPLAAIGGGGADTIFHTLVAASGAIGGLYEHSGYDFSVLLSAQRTKGEGTRSSSGSRESGRFRAVWVAILSLLTSFLANRAHGEHHSRGNVSYSDGFGSPGLCDTLFGTRWDQVPERRRELEHEGQAQLQHAM</sequence>
<dbReference type="GO" id="GO:0005506">
    <property type="term" value="F:iron ion binding"/>
    <property type="evidence" value="ECO:0007669"/>
    <property type="project" value="InterPro"/>
</dbReference>
<accession>A0A427Y2Z9</accession>
<proteinExistence type="predicted"/>
<reference evidence="2 3" key="1">
    <citation type="submission" date="2018-11" db="EMBL/GenBank/DDBJ databases">
        <title>Genome sequence of Saitozyma podzolica DSM 27192.</title>
        <authorList>
            <person name="Aliyu H."/>
            <person name="Gorte O."/>
            <person name="Ochsenreither K."/>
        </authorList>
    </citation>
    <scope>NUCLEOTIDE SEQUENCE [LARGE SCALE GENOMIC DNA]</scope>
    <source>
        <strain evidence="2 3">DSM 27192</strain>
    </source>
</reference>
<comment type="caution">
    <text evidence="2">The sequence shown here is derived from an EMBL/GenBank/DDBJ whole genome shotgun (WGS) entry which is preliminary data.</text>
</comment>
<feature type="domain" description="Fatty acid hydroxylase" evidence="1">
    <location>
        <begin position="2"/>
        <end position="101"/>
    </location>
</feature>
<evidence type="ECO:0000259" key="1">
    <source>
        <dbReference type="Pfam" id="PF04116"/>
    </source>
</evidence>
<dbReference type="AlphaFoldDB" id="A0A427Y2Z9"/>
<keyword evidence="3" id="KW-1185">Reference proteome</keyword>
<evidence type="ECO:0000313" key="3">
    <source>
        <dbReference type="Proteomes" id="UP000279259"/>
    </source>
</evidence>